<sequence>MEQTGFKKKLSLAMASMLMISALGQATYAEHATNVANVTSISREAEEASVTSLPFKDNRLLNPDDPVTRDLFFQMLTEALGLQVEQGTDSFPYVQAAEEQGWFEPKAFPYRGWEEPLRKHELAHIAVRALQSGEKLNDDMYDAVRLGLLGGTEDGQLEPAVKITQAQAALAIDRILRAKQGEKLPVDRKALKNAEKVKSARKDSWGRAIRTTNLPKNHRQFPYILEQWPNEMYNLNHDFKPYNTNINPAKFTNLRSYADKSIIVYNTDHLVNWVDDAEKYISQIINVDYNKLDNSWMGNIKETVNPQNLEYINNQLNDNLGAYITSAKKNKVKVTGGIVKAEPSIMFIDGETYIRIYFTFKATSFTDQSKIFYDPAPRYRPHMDFFKSVNIKKNVEYEVFANLGFVDRSYGSGGVLTSKAISFYAYVLEDAIIREKK</sequence>
<feature type="signal peptide" evidence="1">
    <location>
        <begin position="1"/>
        <end position="28"/>
    </location>
</feature>
<reference evidence="4" key="1">
    <citation type="journal article" date="2019" name="Int. J. Syst. Evol. Microbiol.">
        <title>The Global Catalogue of Microorganisms (GCM) 10K type strain sequencing project: providing services to taxonomists for standard genome sequencing and annotation.</title>
        <authorList>
            <consortium name="The Broad Institute Genomics Platform"/>
            <consortium name="The Broad Institute Genome Sequencing Center for Infectious Disease"/>
            <person name="Wu L."/>
            <person name="Ma J."/>
        </authorList>
    </citation>
    <scope>NUCLEOTIDE SEQUENCE [LARGE SCALE GENOMIC DNA]</scope>
    <source>
        <strain evidence="4">CGMCC 4.1641</strain>
    </source>
</reference>
<feature type="domain" description="SLH" evidence="2">
    <location>
        <begin position="139"/>
        <end position="169"/>
    </location>
</feature>
<dbReference type="RefSeq" id="WP_204602564.1">
    <property type="nucleotide sequence ID" value="NZ_JBHSED010000065.1"/>
</dbReference>
<proteinExistence type="predicted"/>
<dbReference type="InterPro" id="IPR001119">
    <property type="entry name" value="SLH_dom"/>
</dbReference>
<dbReference type="Pfam" id="PF00395">
    <property type="entry name" value="SLH"/>
    <property type="match status" value="1"/>
</dbReference>
<dbReference type="EMBL" id="JBHSED010000065">
    <property type="protein sequence ID" value="MFC4306467.1"/>
    <property type="molecule type" value="Genomic_DNA"/>
</dbReference>
<evidence type="ECO:0000313" key="4">
    <source>
        <dbReference type="Proteomes" id="UP001595755"/>
    </source>
</evidence>
<keyword evidence="4" id="KW-1185">Reference proteome</keyword>
<organism evidence="3 4">
    <name type="scientific">Cohnella boryungensis</name>
    <dbReference type="NCBI Taxonomy" id="768479"/>
    <lineage>
        <taxon>Bacteria</taxon>
        <taxon>Bacillati</taxon>
        <taxon>Bacillota</taxon>
        <taxon>Bacilli</taxon>
        <taxon>Bacillales</taxon>
        <taxon>Paenibacillaceae</taxon>
        <taxon>Cohnella</taxon>
    </lineage>
</organism>
<comment type="caution">
    <text evidence="3">The sequence shown here is derived from an EMBL/GenBank/DDBJ whole genome shotgun (WGS) entry which is preliminary data.</text>
</comment>
<protein>
    <submittedName>
        <fullName evidence="3">S-layer homology domain-containing protein</fullName>
    </submittedName>
</protein>
<keyword evidence="1" id="KW-0732">Signal</keyword>
<accession>A0ABV8SHL3</accession>
<evidence type="ECO:0000259" key="2">
    <source>
        <dbReference type="Pfam" id="PF00395"/>
    </source>
</evidence>
<evidence type="ECO:0000313" key="3">
    <source>
        <dbReference type="EMBL" id="MFC4306467.1"/>
    </source>
</evidence>
<name>A0ABV8SHL3_9BACL</name>
<evidence type="ECO:0000256" key="1">
    <source>
        <dbReference type="SAM" id="SignalP"/>
    </source>
</evidence>
<gene>
    <name evidence="3" type="ORF">ACFO1S_23890</name>
</gene>
<dbReference type="Proteomes" id="UP001595755">
    <property type="component" value="Unassembled WGS sequence"/>
</dbReference>
<feature type="chain" id="PRO_5047106725" evidence="1">
    <location>
        <begin position="29"/>
        <end position="437"/>
    </location>
</feature>